<name>A0A2T5GKC8_9SPHN</name>
<dbReference type="InterPro" id="IPR010781">
    <property type="entry name" value="DUF1376"/>
</dbReference>
<evidence type="ECO:0000313" key="3">
    <source>
        <dbReference type="Proteomes" id="UP000244189"/>
    </source>
</evidence>
<evidence type="ECO:0000256" key="1">
    <source>
        <dbReference type="SAM" id="MobiDB-lite"/>
    </source>
</evidence>
<proteinExistence type="predicted"/>
<feature type="region of interest" description="Disordered" evidence="1">
    <location>
        <begin position="246"/>
        <end position="279"/>
    </location>
</feature>
<gene>
    <name evidence="2" type="ORF">C8J26_2613</name>
</gene>
<dbReference type="Proteomes" id="UP000244189">
    <property type="component" value="Unassembled WGS sequence"/>
</dbReference>
<keyword evidence="3" id="KW-1185">Reference proteome</keyword>
<feature type="region of interest" description="Disordered" evidence="1">
    <location>
        <begin position="123"/>
        <end position="166"/>
    </location>
</feature>
<dbReference type="EMBL" id="QAOG01000004">
    <property type="protein sequence ID" value="PTQ59761.1"/>
    <property type="molecule type" value="Genomic_DNA"/>
</dbReference>
<sequence>MPNADLPAPLTPSDCDLRDFAFMPVDTVRLLDSDLFALSTGDEFKAAMTLWCKAWQQVPAGSLPADDRVLAHLSGAGTKWQKLKPIALRGFVECSDGRLYHPVVCEKATEAWAKKLSYRERSKKGNNKRWGSQKDDQQHSQSDPSGKALGVLEPPKGQGEGQKKDSVTIVTGAMPSPIDPKKVLFDAGVALLGEAGLSAKTARSLIAKWFKNHGEEATNAALLSAAGRAEPVSWIEARLRTKVAAQDEAREASRSTAERYRRMAIPGPPVDARKLEEHA</sequence>
<evidence type="ECO:0000313" key="2">
    <source>
        <dbReference type="EMBL" id="PTQ59761.1"/>
    </source>
</evidence>
<dbReference type="RefSeq" id="WP_107958505.1">
    <property type="nucleotide sequence ID" value="NZ_QAOG01000004.1"/>
</dbReference>
<reference evidence="2 3" key="1">
    <citation type="submission" date="2018-04" db="EMBL/GenBank/DDBJ databases">
        <title>Genomic Encyclopedia of Type Strains, Phase III (KMG-III): the genomes of soil and plant-associated and newly described type strains.</title>
        <authorList>
            <person name="Whitman W."/>
        </authorList>
    </citation>
    <scope>NUCLEOTIDE SEQUENCE [LARGE SCALE GENOMIC DNA]</scope>
    <source>
        <strain evidence="2 3">MA101b</strain>
    </source>
</reference>
<dbReference type="AlphaFoldDB" id="A0A2T5GKC8"/>
<feature type="compositionally biased region" description="Basic and acidic residues" evidence="1">
    <location>
        <begin position="246"/>
        <end position="261"/>
    </location>
</feature>
<protein>
    <submittedName>
        <fullName evidence="2">Uncharacterized protein DUF1376</fullName>
    </submittedName>
</protein>
<comment type="caution">
    <text evidence="2">The sequence shown here is derived from an EMBL/GenBank/DDBJ whole genome shotgun (WGS) entry which is preliminary data.</text>
</comment>
<dbReference type="Pfam" id="PF07120">
    <property type="entry name" value="DUF1376"/>
    <property type="match status" value="1"/>
</dbReference>
<organism evidence="2 3">
    <name type="scientific">Sphingomonas aurantiaca</name>
    <dbReference type="NCBI Taxonomy" id="185949"/>
    <lineage>
        <taxon>Bacteria</taxon>
        <taxon>Pseudomonadati</taxon>
        <taxon>Pseudomonadota</taxon>
        <taxon>Alphaproteobacteria</taxon>
        <taxon>Sphingomonadales</taxon>
        <taxon>Sphingomonadaceae</taxon>
        <taxon>Sphingomonas</taxon>
    </lineage>
</organism>
<accession>A0A2T5GKC8</accession>